<evidence type="ECO:0000256" key="4">
    <source>
        <dbReference type="ARBA" id="ARBA00022840"/>
    </source>
</evidence>
<dbReference type="PANTHER" id="PTHR11274:SF0">
    <property type="entry name" value="GENERAL TRANSCRIPTION AND DNA REPAIR FACTOR IIH HELICASE SUBUNIT XPB"/>
    <property type="match status" value="1"/>
</dbReference>
<dbReference type="RefSeq" id="WP_179922700.1">
    <property type="nucleotide sequence ID" value="NZ_CP058909.1"/>
</dbReference>
<keyword evidence="1" id="KW-0547">Nucleotide-binding</keyword>
<evidence type="ECO:0000313" key="7">
    <source>
        <dbReference type="EMBL" id="QLH82232.1"/>
    </source>
</evidence>
<dbReference type="GO" id="GO:0140097">
    <property type="term" value="F:catalytic activity, acting on DNA"/>
    <property type="evidence" value="ECO:0007669"/>
    <property type="project" value="UniProtKB-ARBA"/>
</dbReference>
<dbReference type="AlphaFoldDB" id="A0A7D5TSU8"/>
<feature type="domain" description="Helicase C-terminal" evidence="6">
    <location>
        <begin position="323"/>
        <end position="502"/>
    </location>
</feature>
<keyword evidence="4" id="KW-0067">ATP-binding</keyword>
<dbReference type="Gene3D" id="3.40.50.300">
    <property type="entry name" value="P-loop containing nucleotide triphosphate hydrolases"/>
    <property type="match status" value="2"/>
</dbReference>
<evidence type="ECO:0000256" key="2">
    <source>
        <dbReference type="ARBA" id="ARBA00022801"/>
    </source>
</evidence>
<dbReference type="EMBL" id="CP058909">
    <property type="protein sequence ID" value="QLH82232.1"/>
    <property type="molecule type" value="Genomic_DNA"/>
</dbReference>
<dbReference type="SUPFAM" id="SSF52540">
    <property type="entry name" value="P-loop containing nucleoside triphosphate hydrolases"/>
    <property type="match status" value="2"/>
</dbReference>
<dbReference type="KEGG" id="hpel:HZS54_11705"/>
<dbReference type="SMART" id="SM00487">
    <property type="entry name" value="DEXDc"/>
    <property type="match status" value="1"/>
</dbReference>
<dbReference type="PROSITE" id="PS51194">
    <property type="entry name" value="HELICASE_CTER"/>
    <property type="match status" value="1"/>
</dbReference>
<protein>
    <submittedName>
        <fullName evidence="7">DEAD/DEAH box helicase</fullName>
    </submittedName>
</protein>
<dbReference type="GO" id="GO:0004386">
    <property type="term" value="F:helicase activity"/>
    <property type="evidence" value="ECO:0007669"/>
    <property type="project" value="UniProtKB-KW"/>
</dbReference>
<evidence type="ECO:0000259" key="5">
    <source>
        <dbReference type="PROSITE" id="PS51192"/>
    </source>
</evidence>
<evidence type="ECO:0000259" key="6">
    <source>
        <dbReference type="PROSITE" id="PS51194"/>
    </source>
</evidence>
<dbReference type="Pfam" id="PF04851">
    <property type="entry name" value="ResIII"/>
    <property type="match status" value="1"/>
</dbReference>
<sequence>MSIQAASGQQSTASAEVEVTIPAGYTWFFIENATDQIDDLLYDELSWKDPDAQYKDAYKRGAWDGLHHLYKKDNHMAPIGLLDRAIEILEANGYTVSVTSEGDSSGDSISTEWTFSDELRNYQLQAVSNALENSGGMIALPTGAGKTVVAMNLINAIEQRTIVFVHTQELLYQWQERLEDTLGVAVGLIGDGQWNEGEVTVATMQTLNKRGLGNLNESYGIGIFDEAHVTSASEKFQQVGLDIDLEWRFGLSATPWRSVDGEEMEIEAAIGGEAVTVDAEQLIDEGYLAEPKFEFIEPTNARVPRSDESYQEVVKRCLELGPNRNQAVAEKANNLAGDGYTVLVTVNRIAQGHLLEYALDPTLDAQAVLDDLIEDDDEPGEQQMKARALEKMSQVGDHTAEFIQGPNTTKQRQEALSAFGDGDIDILISTVLKEGADIPSISAIVLAEGGKSKIEKIQRIGRALRPNDDHAVIADIEDRGEYLRDHYETRVENYKEYYGKYGPDNGFTPREQAVRNYLQENGVPLNACRVSENDLGTVTIELTDYLGDHDFQNFRSVMQRTSGITYDGSKNRCDLSWVRSLTQPSV</sequence>
<dbReference type="Proteomes" id="UP000509346">
    <property type="component" value="Chromosome"/>
</dbReference>
<evidence type="ECO:0000313" key="8">
    <source>
        <dbReference type="Proteomes" id="UP000509346"/>
    </source>
</evidence>
<accession>A0A7D5TSU8</accession>
<dbReference type="InterPro" id="IPR050615">
    <property type="entry name" value="ATP-dep_DNA_Helicase"/>
</dbReference>
<dbReference type="PROSITE" id="PS51192">
    <property type="entry name" value="HELICASE_ATP_BIND_1"/>
    <property type="match status" value="1"/>
</dbReference>
<keyword evidence="3 7" id="KW-0347">Helicase</keyword>
<proteinExistence type="predicted"/>
<dbReference type="InterPro" id="IPR027417">
    <property type="entry name" value="P-loop_NTPase"/>
</dbReference>
<dbReference type="InterPro" id="IPR001650">
    <property type="entry name" value="Helicase_C-like"/>
</dbReference>
<dbReference type="SMART" id="SM00490">
    <property type="entry name" value="HELICc"/>
    <property type="match status" value="1"/>
</dbReference>
<dbReference type="OrthoDB" id="6396at2157"/>
<keyword evidence="2" id="KW-0378">Hydrolase</keyword>
<dbReference type="GO" id="GO:0003677">
    <property type="term" value="F:DNA binding"/>
    <property type="evidence" value="ECO:0007669"/>
    <property type="project" value="InterPro"/>
</dbReference>
<dbReference type="GO" id="GO:0016787">
    <property type="term" value="F:hydrolase activity"/>
    <property type="evidence" value="ECO:0007669"/>
    <property type="project" value="UniProtKB-KW"/>
</dbReference>
<dbReference type="InterPro" id="IPR049430">
    <property type="entry name" value="UvsW_N_sf"/>
</dbReference>
<dbReference type="Pfam" id="PF00271">
    <property type="entry name" value="Helicase_C"/>
    <property type="match status" value="1"/>
</dbReference>
<dbReference type="GO" id="GO:0005524">
    <property type="term" value="F:ATP binding"/>
    <property type="evidence" value="ECO:0007669"/>
    <property type="project" value="UniProtKB-KW"/>
</dbReference>
<reference evidence="7 8" key="1">
    <citation type="submission" date="2020-07" db="EMBL/GenBank/DDBJ databases">
        <title>Halosimplex litoreum sp. nov. and Halosimplex rubrum sp. nov., isolated from different salt environments.</title>
        <authorList>
            <person name="Cui H."/>
        </authorList>
    </citation>
    <scope>NUCLEOTIDE SEQUENCE [LARGE SCALE GENOMIC DNA]</scope>
    <source>
        <strain evidence="7 8">R2</strain>
    </source>
</reference>
<dbReference type="CDD" id="cd17926">
    <property type="entry name" value="DEXHc_RE"/>
    <property type="match status" value="1"/>
</dbReference>
<gene>
    <name evidence="7" type="ORF">HZS54_11705</name>
</gene>
<organism evidence="7 8">
    <name type="scientific">Halosimplex pelagicum</name>
    <dbReference type="NCBI Taxonomy" id="869886"/>
    <lineage>
        <taxon>Archaea</taxon>
        <taxon>Methanobacteriati</taxon>
        <taxon>Methanobacteriota</taxon>
        <taxon>Stenosarchaea group</taxon>
        <taxon>Halobacteria</taxon>
        <taxon>Halobacteriales</taxon>
        <taxon>Haloarculaceae</taxon>
        <taxon>Halosimplex</taxon>
    </lineage>
</organism>
<keyword evidence="8" id="KW-1185">Reference proteome</keyword>
<evidence type="ECO:0000256" key="1">
    <source>
        <dbReference type="ARBA" id="ARBA00022741"/>
    </source>
</evidence>
<dbReference type="GeneID" id="56083264"/>
<dbReference type="InterPro" id="IPR014001">
    <property type="entry name" value="Helicase_ATP-bd"/>
</dbReference>
<name>A0A7D5TSU8_9EURY</name>
<evidence type="ECO:0000256" key="3">
    <source>
        <dbReference type="ARBA" id="ARBA00022806"/>
    </source>
</evidence>
<dbReference type="Gene3D" id="3.30.780.20">
    <property type="match status" value="1"/>
</dbReference>
<feature type="domain" description="Helicase ATP-binding" evidence="5">
    <location>
        <begin position="127"/>
        <end position="273"/>
    </location>
</feature>
<dbReference type="InterPro" id="IPR006935">
    <property type="entry name" value="Helicase/UvrB_N"/>
</dbReference>
<dbReference type="PANTHER" id="PTHR11274">
    <property type="entry name" value="RAD25/XP-B DNA REPAIR HELICASE"/>
    <property type="match status" value="1"/>
</dbReference>